<dbReference type="STRING" id="97972.A0A2V1DXV0"/>
<gene>
    <name evidence="4" type="ORF">DM02DRAFT_670113</name>
</gene>
<evidence type="ECO:0000313" key="5">
    <source>
        <dbReference type="Proteomes" id="UP000244855"/>
    </source>
</evidence>
<dbReference type="GO" id="GO:0004497">
    <property type="term" value="F:monooxygenase activity"/>
    <property type="evidence" value="ECO:0007669"/>
    <property type="project" value="UniProtKB-KW"/>
</dbReference>
<dbReference type="InterPro" id="IPR050346">
    <property type="entry name" value="FMO-like"/>
</dbReference>
<keyword evidence="2" id="KW-0274">FAD</keyword>
<reference evidence="4 5" key="1">
    <citation type="journal article" date="2018" name="Sci. Rep.">
        <title>Comparative genomics provides insights into the lifestyle and reveals functional heterogeneity of dark septate endophytic fungi.</title>
        <authorList>
            <person name="Knapp D.G."/>
            <person name="Nemeth J.B."/>
            <person name="Barry K."/>
            <person name="Hainaut M."/>
            <person name="Henrissat B."/>
            <person name="Johnson J."/>
            <person name="Kuo A."/>
            <person name="Lim J.H.P."/>
            <person name="Lipzen A."/>
            <person name="Nolan M."/>
            <person name="Ohm R.A."/>
            <person name="Tamas L."/>
            <person name="Grigoriev I.V."/>
            <person name="Spatafora J.W."/>
            <person name="Nagy L.G."/>
            <person name="Kovacs G.M."/>
        </authorList>
    </citation>
    <scope>NUCLEOTIDE SEQUENCE [LARGE SCALE GENOMIC DNA]</scope>
    <source>
        <strain evidence="4 5">DSE2036</strain>
    </source>
</reference>
<dbReference type="Gene3D" id="3.50.50.60">
    <property type="entry name" value="FAD/NAD(P)-binding domain"/>
    <property type="match status" value="1"/>
</dbReference>
<sequence length="573" mass="64421">MTSEYDLVVVGAGWFGLSAAKSYIQFHPEENVLVLDAASSIGGTWSEDRLYPGLKSNNLYGSYEYPDFRMSESVYGVKEGQHIPAAVLHRYLNDFAKHFGVYERTRLNTKVEEITAISSGGWSLTTTNDARQTAIIETKKLVLATGLTSQPNIPEYPGIDSFIPPFFHAKDFCIHKETVKSSNKAVVVGSGKSAYDIAYAFATEGDAQVDLIIRPTGQGPVWLAPPYVTPFKRKLEELLNTRALTWFSPCPWGDEDGFAISRNFLHKTAFGRLLVDNYWNAMSADVIEANGYHDDSQVNKLKPWNVAFWTGSGLGINNFDTDFFELVKNGKIRPHIADVEKLYGKTVDLTNGEKLETDVVICATGWKKELQLKLSNIGKEGTGLLYTGEARAKVIRDADRETLKEFPGLKHQPVLRFERQDEEPLRLYRFIVPPTMAFSRNLAFAGMVSTVSTAMFASVQGLWITAFFDNKLSRMAQTNDEVTKEVIRHTQFGKWRYPCGYGASLPDFAFDALPYVDLLVKDLGLKNHRKNTQIAELFEPYKPWDFKELTQEFRELHAGVTKFDHPHANGALS</sequence>
<evidence type="ECO:0000256" key="1">
    <source>
        <dbReference type="ARBA" id="ARBA00022630"/>
    </source>
</evidence>
<protein>
    <submittedName>
        <fullName evidence="4">Putative dimethylaniline monooxygenase</fullName>
    </submittedName>
</protein>
<keyword evidence="5" id="KW-1185">Reference proteome</keyword>
<proteinExistence type="predicted"/>
<keyword evidence="3" id="KW-0560">Oxidoreductase</keyword>
<evidence type="ECO:0000313" key="4">
    <source>
        <dbReference type="EMBL" id="PVI03001.1"/>
    </source>
</evidence>
<evidence type="ECO:0000256" key="3">
    <source>
        <dbReference type="ARBA" id="ARBA00023002"/>
    </source>
</evidence>
<dbReference type="Proteomes" id="UP000244855">
    <property type="component" value="Unassembled WGS sequence"/>
</dbReference>
<dbReference type="PANTHER" id="PTHR23023">
    <property type="entry name" value="DIMETHYLANILINE MONOOXYGENASE"/>
    <property type="match status" value="1"/>
</dbReference>
<dbReference type="EMBL" id="KZ805336">
    <property type="protein sequence ID" value="PVI03001.1"/>
    <property type="molecule type" value="Genomic_DNA"/>
</dbReference>
<keyword evidence="4" id="KW-0503">Monooxygenase</keyword>
<dbReference type="OrthoDB" id="2915840at2759"/>
<name>A0A2V1DXV0_9PLEO</name>
<dbReference type="Pfam" id="PF13738">
    <property type="entry name" value="Pyr_redox_3"/>
    <property type="match status" value="1"/>
</dbReference>
<evidence type="ECO:0000256" key="2">
    <source>
        <dbReference type="ARBA" id="ARBA00022827"/>
    </source>
</evidence>
<dbReference type="SUPFAM" id="SSF51905">
    <property type="entry name" value="FAD/NAD(P)-binding domain"/>
    <property type="match status" value="2"/>
</dbReference>
<dbReference type="AlphaFoldDB" id="A0A2V1DXV0"/>
<organism evidence="4 5">
    <name type="scientific">Periconia macrospinosa</name>
    <dbReference type="NCBI Taxonomy" id="97972"/>
    <lineage>
        <taxon>Eukaryota</taxon>
        <taxon>Fungi</taxon>
        <taxon>Dikarya</taxon>
        <taxon>Ascomycota</taxon>
        <taxon>Pezizomycotina</taxon>
        <taxon>Dothideomycetes</taxon>
        <taxon>Pleosporomycetidae</taxon>
        <taxon>Pleosporales</taxon>
        <taxon>Massarineae</taxon>
        <taxon>Periconiaceae</taxon>
        <taxon>Periconia</taxon>
    </lineage>
</organism>
<accession>A0A2V1DXV0</accession>
<keyword evidence="1" id="KW-0285">Flavoprotein</keyword>
<dbReference type="InterPro" id="IPR036188">
    <property type="entry name" value="FAD/NAD-bd_sf"/>
</dbReference>